<dbReference type="RefSeq" id="WP_146088150.1">
    <property type="nucleotide sequence ID" value="NZ_LJPX01000119.1"/>
</dbReference>
<evidence type="ECO:0000313" key="3">
    <source>
        <dbReference type="Proteomes" id="UP000050564"/>
    </source>
</evidence>
<accession>A0A0N8QZV1</accession>
<sequence length="78" mass="8589">MKRNPMDEAISALKVAPIQTLGMCVSAVASLYLFSTDSQWFGIVVLVAVIFTGLAWMATPGIIQEANKRAKARHRYPH</sequence>
<dbReference type="Proteomes" id="UP000050564">
    <property type="component" value="Unassembled WGS sequence"/>
</dbReference>
<reference evidence="2 3" key="1">
    <citation type="submission" date="2015-09" db="EMBL/GenBank/DDBJ databases">
        <title>Genome announcement of multiple Pseudomonas syringae strains.</title>
        <authorList>
            <person name="Thakur S."/>
            <person name="Wang P.W."/>
            <person name="Gong Y."/>
            <person name="Weir B.S."/>
            <person name="Guttman D.S."/>
        </authorList>
    </citation>
    <scope>NUCLEOTIDE SEQUENCE [LARGE SCALE GENOMIC DNA]</scope>
    <source>
        <strain evidence="2 3">ICMP2823</strain>
    </source>
</reference>
<protein>
    <submittedName>
        <fullName evidence="2">Histidine kinase</fullName>
    </submittedName>
</protein>
<dbReference type="PATRIC" id="fig|86840.3.peg.6024"/>
<comment type="caution">
    <text evidence="2">The sequence shown here is derived from an EMBL/GenBank/DDBJ whole genome shotgun (WGS) entry which is preliminary data.</text>
</comment>
<organism evidence="2 3">
    <name type="scientific">Pseudomonas cannabina</name>
    <dbReference type="NCBI Taxonomy" id="86840"/>
    <lineage>
        <taxon>Bacteria</taxon>
        <taxon>Pseudomonadati</taxon>
        <taxon>Pseudomonadota</taxon>
        <taxon>Gammaproteobacteria</taxon>
        <taxon>Pseudomonadales</taxon>
        <taxon>Pseudomonadaceae</taxon>
        <taxon>Pseudomonas</taxon>
    </lineage>
</organism>
<keyword evidence="1" id="KW-0472">Membrane</keyword>
<gene>
    <name evidence="2" type="ORF">ALO81_200039</name>
</gene>
<dbReference type="GO" id="GO:0016301">
    <property type="term" value="F:kinase activity"/>
    <property type="evidence" value="ECO:0007669"/>
    <property type="project" value="UniProtKB-KW"/>
</dbReference>
<feature type="transmembrane region" description="Helical" evidence="1">
    <location>
        <begin position="40"/>
        <end position="63"/>
    </location>
</feature>
<evidence type="ECO:0000313" key="2">
    <source>
        <dbReference type="EMBL" id="KPW79414.1"/>
    </source>
</evidence>
<keyword evidence="2" id="KW-0808">Transferase</keyword>
<keyword evidence="1" id="KW-1133">Transmembrane helix</keyword>
<name>A0A0N8QZV1_PSECA</name>
<dbReference type="EMBL" id="LJPX01000119">
    <property type="protein sequence ID" value="KPW79414.1"/>
    <property type="molecule type" value="Genomic_DNA"/>
</dbReference>
<evidence type="ECO:0000256" key="1">
    <source>
        <dbReference type="SAM" id="Phobius"/>
    </source>
</evidence>
<feature type="transmembrane region" description="Helical" evidence="1">
    <location>
        <begin position="12"/>
        <end position="34"/>
    </location>
</feature>
<keyword evidence="1" id="KW-0812">Transmembrane</keyword>
<dbReference type="AlphaFoldDB" id="A0A0N8QZV1"/>
<keyword evidence="2" id="KW-0418">Kinase</keyword>
<proteinExistence type="predicted"/>